<keyword evidence="3" id="KW-1185">Reference proteome</keyword>
<name>A0ABR1P5W4_DIAER</name>
<comment type="caution">
    <text evidence="2">The sequence shown here is derived from an EMBL/GenBank/DDBJ whole genome shotgun (WGS) entry which is preliminary data.</text>
</comment>
<sequence length="552" mass="62384">MQSQRTHPNPDEDMASDNSDSDDAFYGATDLLVQSIRESLSPELREMVGRRLLEEQSTNPADPIDTLKVLSKFLKLSAKPCSEDVKFDVGNAILDKSDPVNLFFGCLPSPESHEMCDGEDGGRAHLVDAYHHAYEVLKYFVLVQGENEVKIQYTDAVHNKLFEFLYPADGRAISSFTQWSADILRLVWEVPRGGDIRMLHTVQTQDLIEYLRWLIRGRKEVFCTVQKLWATVDQAELRARAYDDLSRLPDNTLLGNCANCSAEGAGLRSYCSHKCREADSKRHAVSRQETRELSRCTILFQIAFVQYLLSINYQVGYTVSAYDGMVKVFLGGSAPLDLTPESTYQGVSPDLNLSLPEVEAALHAFNCCAIKDPARSLLEYFFRSSSTSIEFVDFIPKNAHTQVLEHHAGVRPRFNTTPMHTVAILRTKSGLQFVLDPTAAQYGWKENISPQETYARCRIHREIKTTVCLAPRSPGPRTEHTLRPEDESELAHWTRKWVAEDVVDLVKDYFSATASLQDTLQLPQDQFEEQCLQLKEALKSGMCALDHYRASN</sequence>
<feature type="compositionally biased region" description="Acidic residues" evidence="1">
    <location>
        <begin position="11"/>
        <end position="23"/>
    </location>
</feature>
<evidence type="ECO:0000313" key="2">
    <source>
        <dbReference type="EMBL" id="KAK7727224.1"/>
    </source>
</evidence>
<evidence type="ECO:0000256" key="1">
    <source>
        <dbReference type="SAM" id="MobiDB-lite"/>
    </source>
</evidence>
<gene>
    <name evidence="2" type="ORF">SLS63_007275</name>
</gene>
<dbReference type="EMBL" id="JAKNSF020000039">
    <property type="protein sequence ID" value="KAK7727224.1"/>
    <property type="molecule type" value="Genomic_DNA"/>
</dbReference>
<feature type="region of interest" description="Disordered" evidence="1">
    <location>
        <begin position="1"/>
        <end position="25"/>
    </location>
</feature>
<accession>A0ABR1P5W4</accession>
<protein>
    <submittedName>
        <fullName evidence="2">Uncharacterized protein</fullName>
    </submittedName>
</protein>
<reference evidence="2 3" key="1">
    <citation type="submission" date="2024-02" db="EMBL/GenBank/DDBJ databases">
        <title>De novo assembly and annotation of 12 fungi associated with fruit tree decline syndrome in Ontario, Canada.</title>
        <authorList>
            <person name="Sulman M."/>
            <person name="Ellouze W."/>
            <person name="Ilyukhin E."/>
        </authorList>
    </citation>
    <scope>NUCLEOTIDE SEQUENCE [LARGE SCALE GENOMIC DNA]</scope>
    <source>
        <strain evidence="2 3">M169</strain>
    </source>
</reference>
<proteinExistence type="predicted"/>
<organism evidence="2 3">
    <name type="scientific">Diaporthe eres</name>
    <name type="common">Phomopsis oblonga</name>
    <dbReference type="NCBI Taxonomy" id="83184"/>
    <lineage>
        <taxon>Eukaryota</taxon>
        <taxon>Fungi</taxon>
        <taxon>Dikarya</taxon>
        <taxon>Ascomycota</taxon>
        <taxon>Pezizomycotina</taxon>
        <taxon>Sordariomycetes</taxon>
        <taxon>Sordariomycetidae</taxon>
        <taxon>Diaporthales</taxon>
        <taxon>Diaporthaceae</taxon>
        <taxon>Diaporthe</taxon>
        <taxon>Diaporthe eres species complex</taxon>
    </lineage>
</organism>
<evidence type="ECO:0000313" key="3">
    <source>
        <dbReference type="Proteomes" id="UP001430848"/>
    </source>
</evidence>
<dbReference type="Proteomes" id="UP001430848">
    <property type="component" value="Unassembled WGS sequence"/>
</dbReference>